<keyword evidence="2" id="KW-0645">Protease</keyword>
<comment type="similarity">
    <text evidence="1">Belongs to the peptidase M16 family.</text>
</comment>
<comment type="caution">
    <text evidence="9">The sequence shown here is derived from an EMBL/GenBank/DDBJ whole genome shotgun (WGS) entry which is preliminary data.</text>
</comment>
<evidence type="ECO:0000259" key="7">
    <source>
        <dbReference type="Pfam" id="PF00675"/>
    </source>
</evidence>
<keyword evidence="5" id="KW-0482">Metalloprotease</keyword>
<keyword evidence="6" id="KW-0732">Signal</keyword>
<proteinExistence type="inferred from homology"/>
<evidence type="ECO:0000313" key="10">
    <source>
        <dbReference type="Proteomes" id="UP001427805"/>
    </source>
</evidence>
<reference evidence="9 10" key="1">
    <citation type="submission" date="2024-05" db="EMBL/GenBank/DDBJ databases">
        <title>Sphingomonas sp. HF-S3 16S ribosomal RNA gene Genome sequencing and assembly.</title>
        <authorList>
            <person name="Lee H."/>
        </authorList>
    </citation>
    <scope>NUCLEOTIDE SEQUENCE [LARGE SCALE GENOMIC DNA]</scope>
    <source>
        <strain evidence="9 10">HF-S3</strain>
    </source>
</reference>
<feature type="domain" description="Peptidase M16 N-terminal" evidence="7">
    <location>
        <begin position="534"/>
        <end position="655"/>
    </location>
</feature>
<gene>
    <name evidence="9" type="ORF">TPR58_06065</name>
</gene>
<evidence type="ECO:0000256" key="3">
    <source>
        <dbReference type="ARBA" id="ARBA00022801"/>
    </source>
</evidence>
<keyword evidence="3" id="KW-0378">Hydrolase</keyword>
<feature type="domain" description="Peptidase M16 C-terminal" evidence="8">
    <location>
        <begin position="678"/>
        <end position="852"/>
    </location>
</feature>
<sequence length="944" mass="101428">MSLAALATALVIAAPASAQAPAPSRPSPAPAKPLIPTETIVLANGLRVVMNVDRSDPVVAVALVAHVGSARETVGRTGFAHLFEHLFFLNSENLGPGGLDRLSARVGGSGANGYTNLDHTVYLQTVPKDALEKMLWAEADKLGYFINTVTPAVVAKEIEVVKNEKRQSYDNQPYGQLFPIAQAALYPADHPYSWTTIGSLADLNAATIEDVRQFYRRWYVPNNATLVISGDIDPAQTRAWVEKYFGEIPRGAPVEIPTPRAATLTATKRLMHLDAFATLPQVTLIWPTVPEGAAEDAAVELLFDALTQGPDGPVYRSVVEETKVSDEVGGNVWDEQMAGVAMLQVRAFDGVPLDRVVAAIDAGLARFRKQGLTPERLERLKAVREADLYDRIGSVGGKVETLAESETIRRRPDQAEVELAQLRAVTVADVMRAFDRHVAARPRLEVGFVPKDQPKLALSNADTAKVVEEAIVQGAEKPVDQNAGRAEIARTPSSFDRTVEPPAGPAPVVPTPAIWNTVLGNGTTLSGIEDRELPVVAFEIAVDTGQLRDDPKKPGTAWLVGEMLTRGTRTKTREQFENAMKALGASVSVSVGEERSVIGVSTLARNFPQTVALVQEMLTQPRWDANELALAKASTIAGLQASRAEPGYLADMVARQAIYRSSILSNDERGTPASVEALTLDDLKRFMATTWSPRGARIRVAGAVTEGDAQAAFAGLAREWTGPALAPAGSVAFAAPDRTRVYFYDVPGAKQSSILMVRPGPARGAPDWFRARAANFILGGGGFASRLTQELREGKGYTYGVRSAFEGMATGGRFSVASPVRANVTLEAATLMRDIVRDYGRTFTDSDLELTRGSLAKSRAREFETLGAKVGLLGMIGDYRLPADVIRVENAQLAGLDKATVQTIARSYMDTDHMIIVVVGDAATQAKRLEALGYGAPVMVPKLK</sequence>
<feature type="domain" description="Peptidase M16 N-terminal" evidence="7">
    <location>
        <begin position="47"/>
        <end position="161"/>
    </location>
</feature>
<feature type="domain" description="Peptidase M16 C-terminal" evidence="8">
    <location>
        <begin position="206"/>
        <end position="382"/>
    </location>
</feature>
<dbReference type="Gene3D" id="3.30.830.10">
    <property type="entry name" value="Metalloenzyme, LuxS/M16 peptidase-like"/>
    <property type="match status" value="4"/>
</dbReference>
<dbReference type="Pfam" id="PF05193">
    <property type="entry name" value="Peptidase_M16_C"/>
    <property type="match status" value="2"/>
</dbReference>
<accession>A0ABV0B577</accession>
<dbReference type="InterPro" id="IPR050626">
    <property type="entry name" value="Peptidase_M16"/>
</dbReference>
<dbReference type="EMBL" id="JBDIZK010000003">
    <property type="protein sequence ID" value="MEN3746723.1"/>
    <property type="molecule type" value="Genomic_DNA"/>
</dbReference>
<dbReference type="PANTHER" id="PTHR43690:SF35">
    <property type="entry name" value="NON-CATALYTIC MEMBER OF PEPTIDASE SUBFAMILY M16B-RELATED"/>
    <property type="match status" value="1"/>
</dbReference>
<dbReference type="SUPFAM" id="SSF63411">
    <property type="entry name" value="LuxS/MPP-like metallohydrolase"/>
    <property type="match status" value="4"/>
</dbReference>
<dbReference type="InterPro" id="IPR011765">
    <property type="entry name" value="Pept_M16_N"/>
</dbReference>
<evidence type="ECO:0000256" key="2">
    <source>
        <dbReference type="ARBA" id="ARBA00022670"/>
    </source>
</evidence>
<dbReference type="InterPro" id="IPR007863">
    <property type="entry name" value="Peptidase_M16_C"/>
</dbReference>
<feature type="signal peptide" evidence="6">
    <location>
        <begin position="1"/>
        <end position="20"/>
    </location>
</feature>
<name>A0ABV0B577_9SPHN</name>
<keyword evidence="10" id="KW-1185">Reference proteome</keyword>
<evidence type="ECO:0000256" key="5">
    <source>
        <dbReference type="ARBA" id="ARBA00023049"/>
    </source>
</evidence>
<dbReference type="Pfam" id="PF00675">
    <property type="entry name" value="Peptidase_M16"/>
    <property type="match status" value="2"/>
</dbReference>
<evidence type="ECO:0000259" key="8">
    <source>
        <dbReference type="Pfam" id="PF05193"/>
    </source>
</evidence>
<keyword evidence="4" id="KW-0862">Zinc</keyword>
<evidence type="ECO:0000256" key="4">
    <source>
        <dbReference type="ARBA" id="ARBA00022833"/>
    </source>
</evidence>
<evidence type="ECO:0000256" key="6">
    <source>
        <dbReference type="SAM" id="SignalP"/>
    </source>
</evidence>
<dbReference type="PANTHER" id="PTHR43690">
    <property type="entry name" value="NARDILYSIN"/>
    <property type="match status" value="1"/>
</dbReference>
<protein>
    <submittedName>
        <fullName evidence="9">Pitrilysin family protein</fullName>
    </submittedName>
</protein>
<dbReference type="RefSeq" id="WP_346245724.1">
    <property type="nucleotide sequence ID" value="NZ_JBDIZK010000003.1"/>
</dbReference>
<organism evidence="9 10">
    <name type="scientific">Sphingomonas rustica</name>
    <dbReference type="NCBI Taxonomy" id="3103142"/>
    <lineage>
        <taxon>Bacteria</taxon>
        <taxon>Pseudomonadati</taxon>
        <taxon>Pseudomonadota</taxon>
        <taxon>Alphaproteobacteria</taxon>
        <taxon>Sphingomonadales</taxon>
        <taxon>Sphingomonadaceae</taxon>
        <taxon>Sphingomonas</taxon>
    </lineage>
</organism>
<feature type="chain" id="PRO_5046120798" evidence="6">
    <location>
        <begin position="21"/>
        <end position="944"/>
    </location>
</feature>
<evidence type="ECO:0000313" key="9">
    <source>
        <dbReference type="EMBL" id="MEN3746723.1"/>
    </source>
</evidence>
<dbReference type="Proteomes" id="UP001427805">
    <property type="component" value="Unassembled WGS sequence"/>
</dbReference>
<dbReference type="InterPro" id="IPR011249">
    <property type="entry name" value="Metalloenz_LuxS/M16"/>
</dbReference>
<evidence type="ECO:0000256" key="1">
    <source>
        <dbReference type="ARBA" id="ARBA00007261"/>
    </source>
</evidence>